<evidence type="ECO:0000313" key="1">
    <source>
        <dbReference type="EMBL" id="CAD7001897.1"/>
    </source>
</evidence>
<sequence length="143" mass="16065">YTSQPKSKYKGCDMQKTLSDAKVFCEGNECHSRIGANSHLQFGNRSSTEMVRICRDSEAMLESLPYMRWFWNTSSASLTLTIVVTIKCAAHSLNLCIVIGLTGSGGHKLYYYLSIRVHTVRILLAPQNPCRFGDFGNFNPSKF</sequence>
<proteinExistence type="predicted"/>
<protein>
    <submittedName>
        <fullName evidence="1">(Mediterranean fruit fly) hypothetical protein</fullName>
    </submittedName>
</protein>
<keyword evidence="2" id="KW-1185">Reference proteome</keyword>
<dbReference type="EMBL" id="CAJHJT010000023">
    <property type="protein sequence ID" value="CAD7001897.1"/>
    <property type="molecule type" value="Genomic_DNA"/>
</dbReference>
<accession>A0A811UW03</accession>
<evidence type="ECO:0000313" key="2">
    <source>
        <dbReference type="Proteomes" id="UP000606786"/>
    </source>
</evidence>
<dbReference type="Proteomes" id="UP000606786">
    <property type="component" value="Unassembled WGS sequence"/>
</dbReference>
<gene>
    <name evidence="1" type="ORF">CCAP1982_LOCUS10384</name>
</gene>
<name>A0A811UW03_CERCA</name>
<organism evidence="1 2">
    <name type="scientific">Ceratitis capitata</name>
    <name type="common">Mediterranean fruit fly</name>
    <name type="synonym">Tephritis capitata</name>
    <dbReference type="NCBI Taxonomy" id="7213"/>
    <lineage>
        <taxon>Eukaryota</taxon>
        <taxon>Metazoa</taxon>
        <taxon>Ecdysozoa</taxon>
        <taxon>Arthropoda</taxon>
        <taxon>Hexapoda</taxon>
        <taxon>Insecta</taxon>
        <taxon>Pterygota</taxon>
        <taxon>Neoptera</taxon>
        <taxon>Endopterygota</taxon>
        <taxon>Diptera</taxon>
        <taxon>Brachycera</taxon>
        <taxon>Muscomorpha</taxon>
        <taxon>Tephritoidea</taxon>
        <taxon>Tephritidae</taxon>
        <taxon>Ceratitis</taxon>
        <taxon>Ceratitis</taxon>
    </lineage>
</organism>
<reference evidence="1" key="1">
    <citation type="submission" date="2020-11" db="EMBL/GenBank/DDBJ databases">
        <authorList>
            <person name="Whitehead M."/>
        </authorList>
    </citation>
    <scope>NUCLEOTIDE SEQUENCE</scope>
    <source>
        <strain evidence="1">EGII</strain>
    </source>
</reference>
<feature type="non-terminal residue" evidence="1">
    <location>
        <position position="1"/>
    </location>
</feature>
<comment type="caution">
    <text evidence="1">The sequence shown here is derived from an EMBL/GenBank/DDBJ whole genome shotgun (WGS) entry which is preliminary data.</text>
</comment>
<dbReference type="AlphaFoldDB" id="A0A811UW03"/>